<keyword evidence="1" id="KW-0175">Coiled coil</keyword>
<protein>
    <recommendedName>
        <fullName evidence="3">Nascent polypeptide-associated complex subunit alpha-like UBA domain-containing protein</fullName>
    </recommendedName>
</protein>
<proteinExistence type="predicted"/>
<dbReference type="InterPro" id="IPR044034">
    <property type="entry name" value="NAC-like_UBA"/>
</dbReference>
<dbReference type="AlphaFoldDB" id="A0AAW1SGU4"/>
<evidence type="ECO:0000256" key="2">
    <source>
        <dbReference type="SAM" id="MobiDB-lite"/>
    </source>
</evidence>
<dbReference type="Pfam" id="PF19026">
    <property type="entry name" value="UBA_HYPK"/>
    <property type="match status" value="1"/>
</dbReference>
<dbReference type="PANTHER" id="PTHR34684:SF1">
    <property type="entry name" value="OS08G0192200 PROTEIN"/>
    <property type="match status" value="1"/>
</dbReference>
<dbReference type="InterPro" id="IPR038922">
    <property type="entry name" value="HYPK_UBA"/>
</dbReference>
<dbReference type="EMBL" id="JALJOU010000002">
    <property type="protein sequence ID" value="KAK9845705.1"/>
    <property type="molecule type" value="Genomic_DNA"/>
</dbReference>
<feature type="compositionally biased region" description="Basic and acidic residues" evidence="2">
    <location>
        <begin position="199"/>
        <end position="223"/>
    </location>
</feature>
<evidence type="ECO:0000259" key="3">
    <source>
        <dbReference type="Pfam" id="PF19026"/>
    </source>
</evidence>
<feature type="domain" description="Nascent polypeptide-associated complex subunit alpha-like UBA" evidence="3">
    <location>
        <begin position="261"/>
        <end position="300"/>
    </location>
</feature>
<sequence length="301" mass="32883">MASDASERAQRRLEQPSEALLAELITREAAMRQEAAAEHGLTALLRKPLQRERPNERFLQGTLRSVAFANRRQQEDAMWGARRKQLDERGIRTHGEPGSERPRTGGKQQIGRSSSRSAASSDGSPSSASGSASSGGGAAPAIREGALGDDALSEMLSKRAVRGRGAVGPRADEPGPYLPAGAAPAYPLLFDDGPPPAARQEERKKGREEAEQSKALDTLTDHVEERELDHAKAEKAMANLNAAQQAKREAQLSRDKELSAVKLRKEDIELIMKEYEIEKKLAERRLREHSGNLRAALESFL</sequence>
<evidence type="ECO:0000313" key="4">
    <source>
        <dbReference type="EMBL" id="KAK9845705.1"/>
    </source>
</evidence>
<name>A0AAW1SGU4_9CHLO</name>
<keyword evidence="5" id="KW-1185">Reference proteome</keyword>
<organism evidence="4 5">
    <name type="scientific">Elliptochloris bilobata</name>
    <dbReference type="NCBI Taxonomy" id="381761"/>
    <lineage>
        <taxon>Eukaryota</taxon>
        <taxon>Viridiplantae</taxon>
        <taxon>Chlorophyta</taxon>
        <taxon>core chlorophytes</taxon>
        <taxon>Trebouxiophyceae</taxon>
        <taxon>Trebouxiophyceae incertae sedis</taxon>
        <taxon>Elliptochloris clade</taxon>
        <taxon>Elliptochloris</taxon>
    </lineage>
</organism>
<feature type="region of interest" description="Disordered" evidence="2">
    <location>
        <begin position="69"/>
        <end position="223"/>
    </location>
</feature>
<dbReference type="Proteomes" id="UP001445335">
    <property type="component" value="Unassembled WGS sequence"/>
</dbReference>
<feature type="coiled-coil region" evidence="1">
    <location>
        <begin position="223"/>
        <end position="292"/>
    </location>
</feature>
<reference evidence="4 5" key="1">
    <citation type="journal article" date="2024" name="Nat. Commun.">
        <title>Phylogenomics reveals the evolutionary origins of lichenization in chlorophyte algae.</title>
        <authorList>
            <person name="Puginier C."/>
            <person name="Libourel C."/>
            <person name="Otte J."/>
            <person name="Skaloud P."/>
            <person name="Haon M."/>
            <person name="Grisel S."/>
            <person name="Petersen M."/>
            <person name="Berrin J.G."/>
            <person name="Delaux P.M."/>
            <person name="Dal Grande F."/>
            <person name="Keller J."/>
        </authorList>
    </citation>
    <scope>NUCLEOTIDE SEQUENCE [LARGE SCALE GENOMIC DNA]</scope>
    <source>
        <strain evidence="4 5">SAG 245.80</strain>
    </source>
</reference>
<feature type="compositionally biased region" description="Basic and acidic residues" evidence="2">
    <location>
        <begin position="84"/>
        <end position="103"/>
    </location>
</feature>
<evidence type="ECO:0000256" key="1">
    <source>
        <dbReference type="SAM" id="Coils"/>
    </source>
</evidence>
<accession>A0AAW1SGU4</accession>
<evidence type="ECO:0000313" key="5">
    <source>
        <dbReference type="Proteomes" id="UP001445335"/>
    </source>
</evidence>
<comment type="caution">
    <text evidence="4">The sequence shown here is derived from an EMBL/GenBank/DDBJ whole genome shotgun (WGS) entry which is preliminary data.</text>
</comment>
<gene>
    <name evidence="4" type="ORF">WJX81_000106</name>
</gene>
<dbReference type="CDD" id="cd14361">
    <property type="entry name" value="UBA_HYPK"/>
    <property type="match status" value="1"/>
</dbReference>
<dbReference type="PANTHER" id="PTHR34684">
    <property type="entry name" value="OS08G0192200 PROTEIN"/>
    <property type="match status" value="1"/>
</dbReference>
<feature type="compositionally biased region" description="Low complexity" evidence="2">
    <location>
        <begin position="163"/>
        <end position="189"/>
    </location>
</feature>
<feature type="compositionally biased region" description="Low complexity" evidence="2">
    <location>
        <begin position="111"/>
        <end position="132"/>
    </location>
</feature>